<protein>
    <recommendedName>
        <fullName evidence="3">MULE transposase domain-containing protein</fullName>
    </recommendedName>
</protein>
<reference evidence="1 2" key="1">
    <citation type="submission" date="2020-09" db="EMBL/GenBank/DDBJ databases">
        <title>De no assembly of potato wild relative species, Solanum commersonii.</title>
        <authorList>
            <person name="Cho K."/>
        </authorList>
    </citation>
    <scope>NUCLEOTIDE SEQUENCE [LARGE SCALE GENOMIC DNA]</scope>
    <source>
        <strain evidence="1">LZ3.2</strain>
        <tissue evidence="1">Leaf</tissue>
    </source>
</reference>
<comment type="caution">
    <text evidence="1">The sequence shown here is derived from an EMBL/GenBank/DDBJ whole genome shotgun (WGS) entry which is preliminary data.</text>
</comment>
<dbReference type="AlphaFoldDB" id="A0A9J5XZS5"/>
<dbReference type="Proteomes" id="UP000824120">
    <property type="component" value="Chromosome 8"/>
</dbReference>
<accession>A0A9J5XZS5</accession>
<keyword evidence="2" id="KW-1185">Reference proteome</keyword>
<evidence type="ECO:0000313" key="2">
    <source>
        <dbReference type="Proteomes" id="UP000824120"/>
    </source>
</evidence>
<gene>
    <name evidence="1" type="ORF">H5410_042856</name>
</gene>
<evidence type="ECO:0008006" key="3">
    <source>
        <dbReference type="Google" id="ProtNLM"/>
    </source>
</evidence>
<sequence>MGDHVEEFKRILDYRDEFLRTNPGSTCVVRFSEETFEDGRKMFQSFYICFDALKKGIQSVSRGQLLVVVCKDGNNQMLSLAWAIVEVKNTFTWKWFVKLGLDKAIATLLPNAEQRMCARHVLANWSKN</sequence>
<proteinExistence type="predicted"/>
<organism evidence="1 2">
    <name type="scientific">Solanum commersonii</name>
    <name type="common">Commerson's wild potato</name>
    <name type="synonym">Commerson's nightshade</name>
    <dbReference type="NCBI Taxonomy" id="4109"/>
    <lineage>
        <taxon>Eukaryota</taxon>
        <taxon>Viridiplantae</taxon>
        <taxon>Streptophyta</taxon>
        <taxon>Embryophyta</taxon>
        <taxon>Tracheophyta</taxon>
        <taxon>Spermatophyta</taxon>
        <taxon>Magnoliopsida</taxon>
        <taxon>eudicotyledons</taxon>
        <taxon>Gunneridae</taxon>
        <taxon>Pentapetalae</taxon>
        <taxon>asterids</taxon>
        <taxon>lamiids</taxon>
        <taxon>Solanales</taxon>
        <taxon>Solanaceae</taxon>
        <taxon>Solanoideae</taxon>
        <taxon>Solaneae</taxon>
        <taxon>Solanum</taxon>
    </lineage>
</organism>
<name>A0A9J5XZS5_SOLCO</name>
<dbReference type="PANTHER" id="PTHR31973:SF197">
    <property type="entry name" value="SWIM-TYPE DOMAIN-CONTAINING PROTEIN"/>
    <property type="match status" value="1"/>
</dbReference>
<dbReference type="OrthoDB" id="1300239at2759"/>
<dbReference type="EMBL" id="JACXVP010000008">
    <property type="protein sequence ID" value="KAG5592342.1"/>
    <property type="molecule type" value="Genomic_DNA"/>
</dbReference>
<dbReference type="PANTHER" id="PTHR31973">
    <property type="entry name" value="POLYPROTEIN, PUTATIVE-RELATED"/>
    <property type="match status" value="1"/>
</dbReference>
<evidence type="ECO:0000313" key="1">
    <source>
        <dbReference type="EMBL" id="KAG5592342.1"/>
    </source>
</evidence>